<protein>
    <submittedName>
        <fullName evidence="9">Chemotaxis protein</fullName>
    </submittedName>
</protein>
<evidence type="ECO:0000256" key="3">
    <source>
        <dbReference type="ARBA" id="ARBA00029447"/>
    </source>
</evidence>
<feature type="transmembrane region" description="Helical" evidence="6">
    <location>
        <begin position="21"/>
        <end position="40"/>
    </location>
</feature>
<keyword evidence="2" id="KW-0488">Methylation</keyword>
<dbReference type="Pfam" id="PF00015">
    <property type="entry name" value="MCPsignal"/>
    <property type="match status" value="1"/>
</dbReference>
<dbReference type="GO" id="GO:0004888">
    <property type="term" value="F:transmembrane signaling receptor activity"/>
    <property type="evidence" value="ECO:0007669"/>
    <property type="project" value="InterPro"/>
</dbReference>
<dbReference type="CDD" id="cd11386">
    <property type="entry name" value="MCP_signal"/>
    <property type="match status" value="1"/>
</dbReference>
<gene>
    <name evidence="9" type="ORF">BJN34_09575</name>
</gene>
<evidence type="ECO:0000313" key="9">
    <source>
        <dbReference type="EMBL" id="AQV94138.1"/>
    </source>
</evidence>
<dbReference type="KEGG" id="cuh:BJN34_09575"/>
<evidence type="ECO:0000259" key="8">
    <source>
        <dbReference type="PROSITE" id="PS50885"/>
    </source>
</evidence>
<dbReference type="Proteomes" id="UP000189627">
    <property type="component" value="Chromosome 1"/>
</dbReference>
<keyword evidence="6" id="KW-0812">Transmembrane</keyword>
<dbReference type="InterPro" id="IPR004091">
    <property type="entry name" value="Chemotax_Me-accpt_rcpt_Me-site"/>
</dbReference>
<dbReference type="Gene3D" id="1.10.287.950">
    <property type="entry name" value="Methyl-accepting chemotaxis protein"/>
    <property type="match status" value="1"/>
</dbReference>
<evidence type="ECO:0000313" key="10">
    <source>
        <dbReference type="Proteomes" id="UP000189627"/>
    </source>
</evidence>
<dbReference type="PROSITE" id="PS50111">
    <property type="entry name" value="CHEMOTAXIS_TRANSDUC_2"/>
    <property type="match status" value="1"/>
</dbReference>
<evidence type="ECO:0000259" key="7">
    <source>
        <dbReference type="PROSITE" id="PS50111"/>
    </source>
</evidence>
<dbReference type="PROSITE" id="PS50885">
    <property type="entry name" value="HAMP"/>
    <property type="match status" value="1"/>
</dbReference>
<evidence type="ECO:0000256" key="6">
    <source>
        <dbReference type="SAM" id="Phobius"/>
    </source>
</evidence>
<comment type="similarity">
    <text evidence="3">Belongs to the methyl-accepting chemotaxis (MCP) protein family.</text>
</comment>
<dbReference type="InterPro" id="IPR051310">
    <property type="entry name" value="MCP_chemotaxis"/>
</dbReference>
<accession>A0A1U9UNB5</accession>
<sequence>MTSVFRPAERLMARLNINQKLTLIAVLFLVPLCGAMYVVLSASAHSIRATDSEMRGLAIVGHALDFMRETQVRRGAVNAVLAGNASFRPTFDGADNKAAANLAQLIQTTVENPAFELDAGARKLEQAWQQIRGLGLNSPAGPLFERHSALVRQTQLYIGEVADRSELALDGEAASYYLISLLVGPTPRLAEQSALARGRGAGIIAQGGYADAAQQADLGALAEQIRDGLEAVRRDIARVRHSAPAYQSRVDAALANLAAMDNFHRTLKVRMLGSSGIDIEAKAYFDEASAAINGVLAASREFSAIAGAMLAQRMAAQKRQFALLAGVALVTVAIAFYLFIGFSRGMRKDVREVAGMVERINAGDLRLHMAVRGRDEFSEVKRHLLSLVDNWRALIGDTKAGAHNVLAAAGDIAQGNIDLSQRTEEQASSLEQTAASMEQLTATVQQNAGSAGQASELAREASGIALAGGEAVGRMQQTMQQIEADSRRIVDIIAVIDSIAFQTNILALNAAVEAARAGEAGRGFAVVATEVRGLAQRAGSSAKEIRALISQSADRVASGNTLALDAAATMENTVSAIRRVTAMMDEISHASSEQSTGIAQINQAIAQMDQVTQQNAALVEQAAAAAQSLQEQALHMQRAMGVFRTEVGA</sequence>
<dbReference type="InterPro" id="IPR003660">
    <property type="entry name" value="HAMP_dom"/>
</dbReference>
<feature type="coiled-coil region" evidence="5">
    <location>
        <begin position="601"/>
        <end position="639"/>
    </location>
</feature>
<dbReference type="PROSITE" id="PS00538">
    <property type="entry name" value="CHEMOTAXIS_TRANSDUC_1"/>
    <property type="match status" value="1"/>
</dbReference>
<keyword evidence="6" id="KW-0472">Membrane</keyword>
<keyword evidence="6" id="KW-1133">Transmembrane helix</keyword>
<comment type="subcellular location">
    <subcellularLocation>
        <location evidence="1">Membrane</location>
    </subcellularLocation>
</comment>
<dbReference type="OrthoDB" id="343520at2"/>
<dbReference type="SMART" id="SM00304">
    <property type="entry name" value="HAMP"/>
    <property type="match status" value="1"/>
</dbReference>
<dbReference type="AlphaFoldDB" id="A0A1U9UNB5"/>
<evidence type="ECO:0000256" key="1">
    <source>
        <dbReference type="ARBA" id="ARBA00004370"/>
    </source>
</evidence>
<dbReference type="InterPro" id="IPR004090">
    <property type="entry name" value="Chemotax_Me-accpt_rcpt"/>
</dbReference>
<name>A0A1U9UNB5_CUPNE</name>
<dbReference type="GO" id="GO:0005886">
    <property type="term" value="C:plasma membrane"/>
    <property type="evidence" value="ECO:0007669"/>
    <property type="project" value="TreeGrafter"/>
</dbReference>
<keyword evidence="4" id="KW-0807">Transducer</keyword>
<dbReference type="GO" id="GO:0006935">
    <property type="term" value="P:chemotaxis"/>
    <property type="evidence" value="ECO:0007669"/>
    <property type="project" value="InterPro"/>
</dbReference>
<feature type="transmembrane region" description="Helical" evidence="6">
    <location>
        <begin position="321"/>
        <end position="342"/>
    </location>
</feature>
<reference evidence="10" key="1">
    <citation type="submission" date="2017-02" db="EMBL/GenBank/DDBJ databases">
        <title>Complete genome sequence of Cupriavidus necator strain NH9, a 3-chlorobenzoate degrader.</title>
        <authorList>
            <person name="Moriuchi R."/>
            <person name="Dohra H."/>
            <person name="Ogawa N."/>
        </authorList>
    </citation>
    <scope>NUCLEOTIDE SEQUENCE [LARGE SCALE GENOMIC DNA]</scope>
    <source>
        <strain evidence="10">NH9</strain>
    </source>
</reference>
<dbReference type="RefSeq" id="WP_078196408.1">
    <property type="nucleotide sequence ID" value="NZ_CP017757.2"/>
</dbReference>
<dbReference type="GO" id="GO:0007165">
    <property type="term" value="P:signal transduction"/>
    <property type="evidence" value="ECO:0007669"/>
    <property type="project" value="UniProtKB-KW"/>
</dbReference>
<dbReference type="PRINTS" id="PR00260">
    <property type="entry name" value="CHEMTRNSDUCR"/>
</dbReference>
<dbReference type="PANTHER" id="PTHR43531">
    <property type="entry name" value="PROTEIN ICFG"/>
    <property type="match status" value="1"/>
</dbReference>
<proteinExistence type="inferred from homology"/>
<evidence type="ECO:0000256" key="5">
    <source>
        <dbReference type="SAM" id="Coils"/>
    </source>
</evidence>
<dbReference type="SMART" id="SM00283">
    <property type="entry name" value="MA"/>
    <property type="match status" value="1"/>
</dbReference>
<dbReference type="InterPro" id="IPR004089">
    <property type="entry name" value="MCPsignal_dom"/>
</dbReference>
<feature type="domain" description="Methyl-accepting transducer" evidence="7">
    <location>
        <begin position="401"/>
        <end position="630"/>
    </location>
</feature>
<keyword evidence="5" id="KW-0175">Coiled coil</keyword>
<evidence type="ECO:0000256" key="2">
    <source>
        <dbReference type="ARBA" id="ARBA00022481"/>
    </source>
</evidence>
<feature type="domain" description="HAMP" evidence="8">
    <location>
        <begin position="344"/>
        <end position="396"/>
    </location>
</feature>
<evidence type="ECO:0000256" key="4">
    <source>
        <dbReference type="PROSITE-ProRule" id="PRU00284"/>
    </source>
</evidence>
<dbReference type="PANTHER" id="PTHR43531:SF14">
    <property type="entry name" value="METHYL-ACCEPTING CHEMOTAXIS PROTEIN I-RELATED"/>
    <property type="match status" value="1"/>
</dbReference>
<dbReference type="EMBL" id="CP017757">
    <property type="protein sequence ID" value="AQV94138.1"/>
    <property type="molecule type" value="Genomic_DNA"/>
</dbReference>
<dbReference type="FunFam" id="1.10.287.950:FF:000001">
    <property type="entry name" value="Methyl-accepting chemotaxis sensory transducer"/>
    <property type="match status" value="1"/>
</dbReference>
<dbReference type="SUPFAM" id="SSF58104">
    <property type="entry name" value="Methyl-accepting chemotaxis protein (MCP) signaling domain"/>
    <property type="match status" value="1"/>
</dbReference>
<organism evidence="9 10">
    <name type="scientific">Cupriavidus necator</name>
    <name type="common">Alcaligenes eutrophus</name>
    <name type="synonym">Ralstonia eutropha</name>
    <dbReference type="NCBI Taxonomy" id="106590"/>
    <lineage>
        <taxon>Bacteria</taxon>
        <taxon>Pseudomonadati</taxon>
        <taxon>Pseudomonadota</taxon>
        <taxon>Betaproteobacteria</taxon>
        <taxon>Burkholderiales</taxon>
        <taxon>Burkholderiaceae</taxon>
        <taxon>Cupriavidus</taxon>
    </lineage>
</organism>